<dbReference type="CDD" id="cd00882">
    <property type="entry name" value="Ras_like_GTPase"/>
    <property type="match status" value="1"/>
</dbReference>
<evidence type="ECO:0000313" key="7">
    <source>
        <dbReference type="Proteomes" id="UP000255355"/>
    </source>
</evidence>
<evidence type="ECO:0008006" key="8">
    <source>
        <dbReference type="Google" id="ProtNLM"/>
    </source>
</evidence>
<dbReference type="AlphaFoldDB" id="A0A370HHJ4"/>
<dbReference type="InterPro" id="IPR052705">
    <property type="entry name" value="Gliding_Motility_GTPase"/>
</dbReference>
<evidence type="ECO:0000256" key="2">
    <source>
        <dbReference type="ARBA" id="ARBA00022741"/>
    </source>
</evidence>
<comment type="caution">
    <text evidence="6">The sequence shown here is derived from an EMBL/GenBank/DDBJ whole genome shotgun (WGS) entry which is preliminary data.</text>
</comment>
<dbReference type="Gene3D" id="3.40.50.300">
    <property type="entry name" value="P-loop containing nucleotide triphosphate hydrolases"/>
    <property type="match status" value="1"/>
</dbReference>
<keyword evidence="7" id="KW-1185">Reference proteome</keyword>
<sequence length="205" mass="22530">MFGHSDGLPSPESTAAPEPSPSSVKIVVSGGFGVGKTTFISAISEIEPLSTEAAMTEVSVGIDDPGRREDKTTTTVAMDFGRITLDRTLVLYLFGTPGQERFEFLWDDLLDGALGGVILVDTARVEDCYPVLDYFEQRNTAFVVAVNRFEDGPRFELDEVREALDIDESIHLVECDARDRESVKQVLVDLLEQVLLHRLSHPVAS</sequence>
<evidence type="ECO:0000256" key="3">
    <source>
        <dbReference type="ARBA" id="ARBA00022801"/>
    </source>
</evidence>
<organism evidence="6 7">
    <name type="scientific">Nocardia mexicana</name>
    <dbReference type="NCBI Taxonomy" id="279262"/>
    <lineage>
        <taxon>Bacteria</taxon>
        <taxon>Bacillati</taxon>
        <taxon>Actinomycetota</taxon>
        <taxon>Actinomycetes</taxon>
        <taxon>Mycobacteriales</taxon>
        <taxon>Nocardiaceae</taxon>
        <taxon>Nocardia</taxon>
    </lineage>
</organism>
<accession>A0A370HHJ4</accession>
<evidence type="ECO:0000256" key="5">
    <source>
        <dbReference type="SAM" id="MobiDB-lite"/>
    </source>
</evidence>
<evidence type="ECO:0000256" key="1">
    <source>
        <dbReference type="ARBA" id="ARBA00005290"/>
    </source>
</evidence>
<keyword evidence="3" id="KW-0378">Hydrolase</keyword>
<protein>
    <recommendedName>
        <fullName evidence="8">Signal recognition particle receptor subunit beta</fullName>
    </recommendedName>
</protein>
<evidence type="ECO:0000313" key="6">
    <source>
        <dbReference type="EMBL" id="RDI54644.1"/>
    </source>
</evidence>
<dbReference type="PANTHER" id="PTHR42708">
    <property type="entry name" value="ATP/GTP-BINDING PROTEIN-RELATED"/>
    <property type="match status" value="1"/>
</dbReference>
<reference evidence="6 7" key="1">
    <citation type="submission" date="2018-07" db="EMBL/GenBank/DDBJ databases">
        <title>Genomic Encyclopedia of Type Strains, Phase IV (KMG-IV): sequencing the most valuable type-strain genomes for metagenomic binning, comparative biology and taxonomic classification.</title>
        <authorList>
            <person name="Goeker M."/>
        </authorList>
    </citation>
    <scope>NUCLEOTIDE SEQUENCE [LARGE SCALE GENOMIC DNA]</scope>
    <source>
        <strain evidence="6 7">DSM 44952</strain>
    </source>
</reference>
<dbReference type="GO" id="GO:0005525">
    <property type="term" value="F:GTP binding"/>
    <property type="evidence" value="ECO:0007669"/>
    <property type="project" value="UniProtKB-KW"/>
</dbReference>
<dbReference type="Proteomes" id="UP000255355">
    <property type="component" value="Unassembled WGS sequence"/>
</dbReference>
<proteinExistence type="inferred from homology"/>
<dbReference type="SUPFAM" id="SSF52540">
    <property type="entry name" value="P-loop containing nucleoside triphosphate hydrolases"/>
    <property type="match status" value="1"/>
</dbReference>
<dbReference type="InterPro" id="IPR027417">
    <property type="entry name" value="P-loop_NTPase"/>
</dbReference>
<evidence type="ECO:0000256" key="4">
    <source>
        <dbReference type="ARBA" id="ARBA00023134"/>
    </source>
</evidence>
<feature type="compositionally biased region" description="Low complexity" evidence="5">
    <location>
        <begin position="9"/>
        <end position="22"/>
    </location>
</feature>
<keyword evidence="2" id="KW-0547">Nucleotide-binding</keyword>
<dbReference type="InterPro" id="IPR004130">
    <property type="entry name" value="Gpn"/>
</dbReference>
<gene>
    <name evidence="6" type="ORF">DFR68_102773</name>
</gene>
<dbReference type="PRINTS" id="PR00449">
    <property type="entry name" value="RASTRNSFRMNG"/>
</dbReference>
<dbReference type="PANTHER" id="PTHR42708:SF1">
    <property type="entry name" value="GLIDING MOTILITY PROTEIN MGLA"/>
    <property type="match status" value="1"/>
</dbReference>
<keyword evidence="4" id="KW-0342">GTP-binding</keyword>
<dbReference type="GO" id="GO:0016787">
    <property type="term" value="F:hydrolase activity"/>
    <property type="evidence" value="ECO:0007669"/>
    <property type="project" value="UniProtKB-KW"/>
</dbReference>
<comment type="similarity">
    <text evidence="1">Belongs to the GPN-loop GTPase family.</text>
</comment>
<name>A0A370HHJ4_9NOCA</name>
<dbReference type="Pfam" id="PF03029">
    <property type="entry name" value="ATP_bind_1"/>
    <property type="match status" value="1"/>
</dbReference>
<feature type="region of interest" description="Disordered" evidence="5">
    <location>
        <begin position="1"/>
        <end position="22"/>
    </location>
</feature>
<dbReference type="STRING" id="1210089.GCA_001613165_03837"/>
<dbReference type="EMBL" id="QQAZ01000002">
    <property type="protein sequence ID" value="RDI54644.1"/>
    <property type="molecule type" value="Genomic_DNA"/>
</dbReference>